<keyword evidence="7" id="KW-1133">Transmembrane helix</keyword>
<dbReference type="GO" id="GO:0071555">
    <property type="term" value="P:cell wall organization"/>
    <property type="evidence" value="ECO:0007669"/>
    <property type="project" value="UniProtKB-KW"/>
</dbReference>
<evidence type="ECO:0000256" key="5">
    <source>
        <dbReference type="ARBA" id="ARBA00023315"/>
    </source>
</evidence>
<keyword evidence="7" id="KW-0472">Membrane</keyword>
<evidence type="ECO:0000256" key="6">
    <source>
        <dbReference type="ARBA" id="ARBA00023316"/>
    </source>
</evidence>
<dbReference type="RefSeq" id="WP_317135768.1">
    <property type="nucleotide sequence ID" value="NZ_CP043875.1"/>
</dbReference>
<evidence type="ECO:0000256" key="1">
    <source>
        <dbReference type="ARBA" id="ARBA00009943"/>
    </source>
</evidence>
<protein>
    <submittedName>
        <fullName evidence="9">GNAT family N-acetyltransferase</fullName>
    </submittedName>
</protein>
<accession>A0AA97FF91</accession>
<evidence type="ECO:0000256" key="2">
    <source>
        <dbReference type="ARBA" id="ARBA00022679"/>
    </source>
</evidence>
<keyword evidence="7" id="KW-0812">Transmembrane</keyword>
<evidence type="ECO:0000313" key="10">
    <source>
        <dbReference type="Proteomes" id="UP001301797"/>
    </source>
</evidence>
<dbReference type="InterPro" id="IPR003447">
    <property type="entry name" value="FEMABX"/>
</dbReference>
<dbReference type="PANTHER" id="PTHR36174">
    <property type="entry name" value="LIPID II:GLYCINE GLYCYLTRANSFERASE"/>
    <property type="match status" value="1"/>
</dbReference>
<comment type="similarity">
    <text evidence="1">Belongs to the FemABX family.</text>
</comment>
<dbReference type="SUPFAM" id="SSF55729">
    <property type="entry name" value="Acyl-CoA N-acyltransferases (Nat)"/>
    <property type="match status" value="2"/>
</dbReference>
<dbReference type="InterPro" id="IPR050644">
    <property type="entry name" value="PG_Glycine_Bridge_Synth"/>
</dbReference>
<keyword evidence="3" id="KW-0133">Cell shape</keyword>
<evidence type="ECO:0000256" key="3">
    <source>
        <dbReference type="ARBA" id="ARBA00022960"/>
    </source>
</evidence>
<dbReference type="GO" id="GO:0044038">
    <property type="term" value="P:cell wall macromolecule biosynthetic process"/>
    <property type="evidence" value="ECO:0007669"/>
    <property type="project" value="InterPro"/>
</dbReference>
<dbReference type="EMBL" id="CP043875">
    <property type="protein sequence ID" value="WOF16356.1"/>
    <property type="molecule type" value="Genomic_DNA"/>
</dbReference>
<gene>
    <name evidence="9" type="ORF">F1737_06310</name>
</gene>
<feature type="transmembrane region" description="Helical" evidence="7">
    <location>
        <begin position="243"/>
        <end position="262"/>
    </location>
</feature>
<sequence>MSFNLQIADENMVDLWNNAVNSSAHGSIFHTWKWLKIVEKNTNYTLFPLIINRGETLVSVFPIFYRKSIFLKEAVSPPDRTFLLYLGPVIPDYESLKQSKRETYLLEIQRETDNYIFSKLGCNYVRINSSPGLKDSRPYQWAGYQVNPSYTYRLDLSNGFDSLWNQFNRPVRKMINAMYKKGIKIKDGDKSDLKYIYELLSIRFQDQKKKVKKLDNWNYLSDLYDEFYGKNMKIFMAEYNENLIGGVVLLYFSNIVYFWIGVPKSDLKGISANEIIYWESIKWAYNNGFLYLDQMDGGDNRRLRRFKSKFNPDLYPYHMMIKNKSTIYKSAKYLAKKMK</sequence>
<dbReference type="Pfam" id="PF13480">
    <property type="entry name" value="Acetyltransf_6"/>
    <property type="match status" value="1"/>
</dbReference>
<keyword evidence="10" id="KW-1185">Reference proteome</keyword>
<evidence type="ECO:0000259" key="8">
    <source>
        <dbReference type="Pfam" id="PF13480"/>
    </source>
</evidence>
<evidence type="ECO:0000313" key="9">
    <source>
        <dbReference type="EMBL" id="WOF16356.1"/>
    </source>
</evidence>
<keyword evidence="6" id="KW-0961">Cell wall biogenesis/degradation</keyword>
<dbReference type="KEGG" id="mefw:F1737_06310"/>
<dbReference type="Proteomes" id="UP001301797">
    <property type="component" value="Chromosome"/>
</dbReference>
<dbReference type="InterPro" id="IPR016181">
    <property type="entry name" value="Acyl_CoA_acyltransferase"/>
</dbReference>
<dbReference type="GO" id="GO:0016755">
    <property type="term" value="F:aminoacyltransferase activity"/>
    <property type="evidence" value="ECO:0007669"/>
    <property type="project" value="InterPro"/>
</dbReference>
<keyword evidence="2" id="KW-0808">Transferase</keyword>
<reference evidence="9 10" key="1">
    <citation type="submission" date="2019-09" db="EMBL/GenBank/DDBJ databases">
        <title>The complete genome of Methanoplanus sp. FWC-SCC4.</title>
        <authorList>
            <person name="Chen S.-C."/>
            <person name="Zhou Y.-Z."/>
            <person name="Lai M.-C."/>
        </authorList>
    </citation>
    <scope>NUCLEOTIDE SEQUENCE [LARGE SCALE GENOMIC DNA]</scope>
    <source>
        <strain evidence="9 10">FWC-SCC4</strain>
    </source>
</reference>
<evidence type="ECO:0000256" key="7">
    <source>
        <dbReference type="SAM" id="Phobius"/>
    </source>
</evidence>
<evidence type="ECO:0000256" key="4">
    <source>
        <dbReference type="ARBA" id="ARBA00022984"/>
    </source>
</evidence>
<dbReference type="InterPro" id="IPR038740">
    <property type="entry name" value="BioF2-like_GNAT_dom"/>
</dbReference>
<keyword evidence="5" id="KW-0012">Acyltransferase</keyword>
<dbReference type="GO" id="GO:0008360">
    <property type="term" value="P:regulation of cell shape"/>
    <property type="evidence" value="ECO:0007669"/>
    <property type="project" value="UniProtKB-KW"/>
</dbReference>
<dbReference type="AlphaFoldDB" id="A0AA97FF91"/>
<dbReference type="Gene3D" id="3.40.630.30">
    <property type="match status" value="1"/>
</dbReference>
<dbReference type="PROSITE" id="PS51191">
    <property type="entry name" value="FEMABX"/>
    <property type="match status" value="1"/>
</dbReference>
<dbReference type="PANTHER" id="PTHR36174:SF1">
    <property type="entry name" value="LIPID II:GLYCINE GLYCYLTRANSFERASE"/>
    <property type="match status" value="1"/>
</dbReference>
<keyword evidence="4" id="KW-0573">Peptidoglycan synthesis</keyword>
<proteinExistence type="inferred from homology"/>
<name>A0AA97FF91_9EURY</name>
<dbReference type="GeneID" id="85229776"/>
<organism evidence="9 10">
    <name type="scientific">Methanochimaera problematica</name>
    <dbReference type="NCBI Taxonomy" id="2609417"/>
    <lineage>
        <taxon>Archaea</taxon>
        <taxon>Methanobacteriati</taxon>
        <taxon>Methanobacteriota</taxon>
        <taxon>Stenosarchaea group</taxon>
        <taxon>Methanomicrobia</taxon>
        <taxon>Methanomicrobiales</taxon>
        <taxon>Methanomicrobiaceae</taxon>
        <taxon>Methanochimaera</taxon>
    </lineage>
</organism>
<feature type="domain" description="BioF2-like acetyltransferase" evidence="8">
    <location>
        <begin position="187"/>
        <end position="299"/>
    </location>
</feature>